<protein>
    <submittedName>
        <fullName evidence="1">Uncharacterized protein</fullName>
    </submittedName>
</protein>
<organism evidence="1 2">
    <name type="scientific">Ameca splendens</name>
    <dbReference type="NCBI Taxonomy" id="208324"/>
    <lineage>
        <taxon>Eukaryota</taxon>
        <taxon>Metazoa</taxon>
        <taxon>Chordata</taxon>
        <taxon>Craniata</taxon>
        <taxon>Vertebrata</taxon>
        <taxon>Euteleostomi</taxon>
        <taxon>Actinopterygii</taxon>
        <taxon>Neopterygii</taxon>
        <taxon>Teleostei</taxon>
        <taxon>Neoteleostei</taxon>
        <taxon>Acanthomorphata</taxon>
        <taxon>Ovalentaria</taxon>
        <taxon>Atherinomorphae</taxon>
        <taxon>Cyprinodontiformes</taxon>
        <taxon>Goodeidae</taxon>
        <taxon>Ameca</taxon>
    </lineage>
</organism>
<reference evidence="1 2" key="1">
    <citation type="submission" date="2021-06" db="EMBL/GenBank/DDBJ databases">
        <authorList>
            <person name="Palmer J.M."/>
        </authorList>
    </citation>
    <scope>NUCLEOTIDE SEQUENCE [LARGE SCALE GENOMIC DNA]</scope>
    <source>
        <strain evidence="1 2">AS_MEX2019</strain>
        <tissue evidence="1">Muscle</tissue>
    </source>
</reference>
<sequence length="105" mass="12032">MAIVILKTTMIGIPLSVRLTITVGKERGSYRYQHELNGHTLEEEAITKYIFKFCLGQLKEKGDGGILSSCKPENKICDICEVWGYQHHNIWVVCCKTEWCALQDR</sequence>
<gene>
    <name evidence="1" type="ORF">AMECASPLE_039244</name>
</gene>
<proteinExistence type="predicted"/>
<accession>A0ABV0YJW8</accession>
<name>A0ABV0YJW8_9TELE</name>
<comment type="caution">
    <text evidence="1">The sequence shown here is derived from an EMBL/GenBank/DDBJ whole genome shotgun (WGS) entry which is preliminary data.</text>
</comment>
<dbReference type="Proteomes" id="UP001469553">
    <property type="component" value="Unassembled WGS sequence"/>
</dbReference>
<dbReference type="EMBL" id="JAHRIP010036198">
    <property type="protein sequence ID" value="MEQ2293989.1"/>
    <property type="molecule type" value="Genomic_DNA"/>
</dbReference>
<evidence type="ECO:0000313" key="1">
    <source>
        <dbReference type="EMBL" id="MEQ2293989.1"/>
    </source>
</evidence>
<evidence type="ECO:0000313" key="2">
    <source>
        <dbReference type="Proteomes" id="UP001469553"/>
    </source>
</evidence>
<keyword evidence="2" id="KW-1185">Reference proteome</keyword>